<keyword evidence="3" id="KW-1185">Reference proteome</keyword>
<accession>A0ABU9YAS6</accession>
<dbReference type="Pfam" id="PF12728">
    <property type="entry name" value="HTH_17"/>
    <property type="match status" value="1"/>
</dbReference>
<sequence>MPPPKATRPTNEPDPITVRVPTALRMLGLSRSKFYLLLADGEFEMIKVGRCTLVTVASLHRFVNRQSSEGQT</sequence>
<dbReference type="EMBL" id="JBDIME010000035">
    <property type="protein sequence ID" value="MEN2792909.1"/>
    <property type="molecule type" value="Genomic_DNA"/>
</dbReference>
<reference evidence="2 3" key="1">
    <citation type="submission" date="2024-05" db="EMBL/GenBank/DDBJ databases">
        <authorList>
            <person name="Liu Q."/>
            <person name="Xin Y.-H."/>
        </authorList>
    </citation>
    <scope>NUCLEOTIDE SEQUENCE [LARGE SCALE GENOMIC DNA]</scope>
    <source>
        <strain evidence="2 3">CGMCC 1.10181</strain>
    </source>
</reference>
<evidence type="ECO:0000259" key="1">
    <source>
        <dbReference type="Pfam" id="PF12728"/>
    </source>
</evidence>
<gene>
    <name evidence="2" type="ORF">ABC974_24995</name>
</gene>
<evidence type="ECO:0000313" key="3">
    <source>
        <dbReference type="Proteomes" id="UP001419910"/>
    </source>
</evidence>
<feature type="domain" description="Helix-turn-helix" evidence="1">
    <location>
        <begin position="22"/>
        <end position="67"/>
    </location>
</feature>
<evidence type="ECO:0000313" key="2">
    <source>
        <dbReference type="EMBL" id="MEN2792909.1"/>
    </source>
</evidence>
<name>A0ABU9YAS6_9SPHN</name>
<organism evidence="2 3">
    <name type="scientific">Sphingomonas oligophenolica</name>
    <dbReference type="NCBI Taxonomy" id="301154"/>
    <lineage>
        <taxon>Bacteria</taxon>
        <taxon>Pseudomonadati</taxon>
        <taxon>Pseudomonadota</taxon>
        <taxon>Alphaproteobacteria</taxon>
        <taxon>Sphingomonadales</taxon>
        <taxon>Sphingomonadaceae</taxon>
        <taxon>Sphingomonas</taxon>
    </lineage>
</organism>
<dbReference type="InterPro" id="IPR041657">
    <property type="entry name" value="HTH_17"/>
</dbReference>
<proteinExistence type="predicted"/>
<dbReference type="RefSeq" id="WP_343889174.1">
    <property type="nucleotide sequence ID" value="NZ_BAAAEH010000017.1"/>
</dbReference>
<comment type="caution">
    <text evidence="2">The sequence shown here is derived from an EMBL/GenBank/DDBJ whole genome shotgun (WGS) entry which is preliminary data.</text>
</comment>
<protein>
    <submittedName>
        <fullName evidence="2">Helix-turn-helix domain-containing protein</fullName>
    </submittedName>
</protein>
<dbReference type="Proteomes" id="UP001419910">
    <property type="component" value="Unassembled WGS sequence"/>
</dbReference>